<protein>
    <submittedName>
        <fullName evidence="1">Uncharacterized protein</fullName>
    </submittedName>
</protein>
<dbReference type="EMBL" id="SNUZ01000002">
    <property type="protein sequence ID" value="MCL3786665.1"/>
    <property type="molecule type" value="Genomic_DNA"/>
</dbReference>
<comment type="caution">
    <text evidence="1">The sequence shown here is derived from an EMBL/GenBank/DDBJ whole genome shotgun (WGS) entry which is preliminary data.</text>
</comment>
<dbReference type="Proteomes" id="UP001056693">
    <property type="component" value="Unassembled WGS sequence"/>
</dbReference>
<name>A0ABT0NEJ8_9FIRM</name>
<reference evidence="1 2" key="1">
    <citation type="submission" date="2019-03" db="EMBL/GenBank/DDBJ databases">
        <authorList>
            <person name="Molinero N."/>
            <person name="Sanchez B."/>
            <person name="Walker A."/>
            <person name="Duncan S."/>
            <person name="Delgado S."/>
            <person name="Margolles A."/>
        </authorList>
    </citation>
    <scope>NUCLEOTIDE SEQUENCE [LARGE SCALE GENOMIC DNA]</scope>
    <source>
        <strain evidence="1 2">IPLA60002</strain>
    </source>
</reference>
<sequence length="62" mass="7198">MIEKVFNKAGMSMSRKKLTEKLLHLYDCEFYPLAKTAGAIGGAITQRFLKYDKYTDTYTRIK</sequence>
<dbReference type="RefSeq" id="WP_249375855.1">
    <property type="nucleotide sequence ID" value="NZ_SNUZ01000002.1"/>
</dbReference>
<accession>A0ABT0NEJ8</accession>
<proteinExistence type="predicted"/>
<gene>
    <name evidence="1" type="ORF">E2N93_01315</name>
</gene>
<evidence type="ECO:0000313" key="1">
    <source>
        <dbReference type="EMBL" id="MCL3786665.1"/>
    </source>
</evidence>
<evidence type="ECO:0000313" key="2">
    <source>
        <dbReference type="Proteomes" id="UP001056693"/>
    </source>
</evidence>
<organism evidence="1 2">
    <name type="scientific">Ruminococcus bromii</name>
    <dbReference type="NCBI Taxonomy" id="40518"/>
    <lineage>
        <taxon>Bacteria</taxon>
        <taxon>Bacillati</taxon>
        <taxon>Bacillota</taxon>
        <taxon>Clostridia</taxon>
        <taxon>Eubacteriales</taxon>
        <taxon>Oscillospiraceae</taxon>
        <taxon>Ruminococcus</taxon>
    </lineage>
</organism>
<keyword evidence="2" id="KW-1185">Reference proteome</keyword>